<evidence type="ECO:0000313" key="2">
    <source>
        <dbReference type="Proteomes" id="UP000518752"/>
    </source>
</evidence>
<keyword evidence="2" id="KW-1185">Reference proteome</keyword>
<dbReference type="EMBL" id="JAACJN010000284">
    <property type="protein sequence ID" value="KAF5351479.1"/>
    <property type="molecule type" value="Genomic_DNA"/>
</dbReference>
<dbReference type="Proteomes" id="UP000518752">
    <property type="component" value="Unassembled WGS sequence"/>
</dbReference>
<dbReference type="OrthoDB" id="2788229at2759"/>
<proteinExistence type="predicted"/>
<sequence length="439" mass="49483">MSSQMSVHQLRAAEQPSDLLTHKVVPLEIHEHIISFIRDLSALKSCSLTCGAWLQAGWRKLFEHSIVRIHRNNIDDFLQLVDRNSQSISQTIIPYIQSLHIEQGGSGRLPASNTGKHEPGDYEVFQFDDFLPRFVGLTATRSLKLGWVRNDTTVLTAIALRDNFASVTALHLDSAIMTSSQHFFDILSSFPLLSTLSLSGVMFNGGRLYDGLDDWDELDARRTDLSTTPSPPLNLSELHTNLTEDMVEFMFSWLSHHKVVFPMRKIWTGLFSASSNKALSDFLAYSGSELEEIIIRDAHTPEAFDLSACVKLCRVEVGCVYLDSSHGRTNTVAFVTDVLQTISSECTSIEIITIVLAVSNWEDMDEQVEGFDWKGLASLLKESRFKNLRRVVISVSRLEHVQRVNEAIAAYVAEEHCLDQVVFQVEAWRRSSHGMFYLS</sequence>
<gene>
    <name evidence="1" type="ORF">D9757_012878</name>
</gene>
<dbReference type="InterPro" id="IPR036047">
    <property type="entry name" value="F-box-like_dom_sf"/>
</dbReference>
<organism evidence="1 2">
    <name type="scientific">Collybiopsis confluens</name>
    <dbReference type="NCBI Taxonomy" id="2823264"/>
    <lineage>
        <taxon>Eukaryota</taxon>
        <taxon>Fungi</taxon>
        <taxon>Dikarya</taxon>
        <taxon>Basidiomycota</taxon>
        <taxon>Agaricomycotina</taxon>
        <taxon>Agaricomycetes</taxon>
        <taxon>Agaricomycetidae</taxon>
        <taxon>Agaricales</taxon>
        <taxon>Marasmiineae</taxon>
        <taxon>Omphalotaceae</taxon>
        <taxon>Collybiopsis</taxon>
    </lineage>
</organism>
<reference evidence="1 2" key="1">
    <citation type="journal article" date="2020" name="ISME J.">
        <title>Uncovering the hidden diversity of litter-decomposition mechanisms in mushroom-forming fungi.</title>
        <authorList>
            <person name="Floudas D."/>
            <person name="Bentzer J."/>
            <person name="Ahren D."/>
            <person name="Johansson T."/>
            <person name="Persson P."/>
            <person name="Tunlid A."/>
        </authorList>
    </citation>
    <scope>NUCLEOTIDE SEQUENCE [LARGE SCALE GENOMIC DNA]</scope>
    <source>
        <strain evidence="1 2">CBS 406.79</strain>
    </source>
</reference>
<evidence type="ECO:0008006" key="3">
    <source>
        <dbReference type="Google" id="ProtNLM"/>
    </source>
</evidence>
<protein>
    <recommendedName>
        <fullName evidence="3">F-box domain-containing protein</fullName>
    </recommendedName>
</protein>
<dbReference type="SUPFAM" id="SSF81383">
    <property type="entry name" value="F-box domain"/>
    <property type="match status" value="1"/>
</dbReference>
<dbReference type="AlphaFoldDB" id="A0A8H5FWF8"/>
<accession>A0A8H5FWF8</accession>
<name>A0A8H5FWF8_9AGAR</name>
<comment type="caution">
    <text evidence="1">The sequence shown here is derived from an EMBL/GenBank/DDBJ whole genome shotgun (WGS) entry which is preliminary data.</text>
</comment>
<evidence type="ECO:0000313" key="1">
    <source>
        <dbReference type="EMBL" id="KAF5351479.1"/>
    </source>
</evidence>